<proteinExistence type="predicted"/>
<gene>
    <name evidence="1" type="ORF">ACFP7A_03475</name>
</gene>
<dbReference type="RefSeq" id="WP_253051839.1">
    <property type="nucleotide sequence ID" value="NZ_JAMXWN010000001.1"/>
</dbReference>
<dbReference type="EMBL" id="JBHSTQ010000002">
    <property type="protein sequence ID" value="MFC6385654.1"/>
    <property type="molecule type" value="Genomic_DNA"/>
</dbReference>
<comment type="caution">
    <text evidence="1">The sequence shown here is derived from an EMBL/GenBank/DDBJ whole genome shotgun (WGS) entry which is preliminary data.</text>
</comment>
<dbReference type="Proteomes" id="UP001596267">
    <property type="component" value="Unassembled WGS sequence"/>
</dbReference>
<organism evidence="1 2">
    <name type="scientific">Sporolactobacillus kofuensis</name>
    <dbReference type="NCBI Taxonomy" id="269672"/>
    <lineage>
        <taxon>Bacteria</taxon>
        <taxon>Bacillati</taxon>
        <taxon>Bacillota</taxon>
        <taxon>Bacilli</taxon>
        <taxon>Bacillales</taxon>
        <taxon>Sporolactobacillaceae</taxon>
        <taxon>Sporolactobacillus</taxon>
    </lineage>
</organism>
<protein>
    <submittedName>
        <fullName evidence="1">RBBP9/YdeN family alpha/beta hydrolase</fullName>
    </submittedName>
</protein>
<dbReference type="SUPFAM" id="SSF53474">
    <property type="entry name" value="alpha/beta-Hydrolases"/>
    <property type="match status" value="1"/>
</dbReference>
<dbReference type="PANTHER" id="PTHR15394:SF3">
    <property type="entry name" value="SERINE HYDROLASE RBBP9"/>
    <property type="match status" value="1"/>
</dbReference>
<name>A0ABW1WES2_9BACL</name>
<keyword evidence="1" id="KW-0378">Hydrolase</keyword>
<sequence length="194" mass="22390">MTNYLVLHGLGGSTGGHWQEWLTNELKAQGKNVWFPNLPDWDHPKKDEWLSCLDDTMHAIPEDDPLVVVTHSLGCILWIHYAAQHQERKVSRLIMVCPPSNGLDKAEIQNFFPLPFDKRVLRITAKESLLILSTNDPFLSRDRICEYLDFQIPCLILPEQGHINLQSGYGGWPWMLKLCLRDDLSRSFCIHNED</sequence>
<dbReference type="Pfam" id="PF06821">
    <property type="entry name" value="Ser_hydrolase"/>
    <property type="match status" value="1"/>
</dbReference>
<accession>A0ABW1WES2</accession>
<keyword evidence="2" id="KW-1185">Reference proteome</keyword>
<dbReference type="InterPro" id="IPR010662">
    <property type="entry name" value="RBBP9/YdeN"/>
</dbReference>
<dbReference type="Gene3D" id="3.40.50.1820">
    <property type="entry name" value="alpha/beta hydrolase"/>
    <property type="match status" value="1"/>
</dbReference>
<dbReference type="InterPro" id="IPR029058">
    <property type="entry name" value="AB_hydrolase_fold"/>
</dbReference>
<evidence type="ECO:0000313" key="1">
    <source>
        <dbReference type="EMBL" id="MFC6385654.1"/>
    </source>
</evidence>
<evidence type="ECO:0000313" key="2">
    <source>
        <dbReference type="Proteomes" id="UP001596267"/>
    </source>
</evidence>
<dbReference type="PANTHER" id="PTHR15394">
    <property type="entry name" value="SERINE HYDROLASE RBBP9"/>
    <property type="match status" value="1"/>
</dbReference>
<dbReference type="GO" id="GO:0016787">
    <property type="term" value="F:hydrolase activity"/>
    <property type="evidence" value="ECO:0007669"/>
    <property type="project" value="UniProtKB-KW"/>
</dbReference>
<reference evidence="2" key="1">
    <citation type="journal article" date="2019" name="Int. J. Syst. Evol. Microbiol.">
        <title>The Global Catalogue of Microorganisms (GCM) 10K type strain sequencing project: providing services to taxonomists for standard genome sequencing and annotation.</title>
        <authorList>
            <consortium name="The Broad Institute Genomics Platform"/>
            <consortium name="The Broad Institute Genome Sequencing Center for Infectious Disease"/>
            <person name="Wu L."/>
            <person name="Ma J."/>
        </authorList>
    </citation>
    <scope>NUCLEOTIDE SEQUENCE [LARGE SCALE GENOMIC DNA]</scope>
    <source>
        <strain evidence="2">CCUG 42001</strain>
    </source>
</reference>